<feature type="compositionally biased region" description="Basic and acidic residues" evidence="2">
    <location>
        <begin position="318"/>
        <end position="329"/>
    </location>
</feature>
<proteinExistence type="predicted"/>
<dbReference type="Gene3D" id="3.40.50.300">
    <property type="entry name" value="P-loop containing nucleotide triphosphate hydrolases"/>
    <property type="match status" value="1"/>
</dbReference>
<dbReference type="RefSeq" id="WP_246653775.1">
    <property type="nucleotide sequence ID" value="NZ_JAHKRM010000034.1"/>
</dbReference>
<sequence length="341" mass="38638">MTVHMPNFLVVGVPKAGTTALHAALQRHPQLYLPQVKEPKYFLTDGPPPTRGGPGDLKTYREHVWRRADYEALFAPAPAGSLTGECTPFYLYDRDAQRRIKAAIPDARLIVIVRDPVERAHSNWTHLWSAGLEPIGDVVRACEEEGRRIAAGWAHFWHYVALGRYGEQLADLYELFPREQVLVFRYRDLVDRPAETLDRICGFLGVEQGLLTETPRENVTAHPDASPRHALLSTARRLLPGALADPVEQLLQRRAAPRRPLTWEQRSQLIPYFTEDIRLLQRVTGEDFGDWLRPRERSGGLVGARPPGQRQSRNGRPARPDQPRPDQPRPEQASPEQLSPP</sequence>
<dbReference type="Proteomes" id="UP001597097">
    <property type="component" value="Unassembled WGS sequence"/>
</dbReference>
<dbReference type="SUPFAM" id="SSF52540">
    <property type="entry name" value="P-loop containing nucleoside triphosphate hydrolases"/>
    <property type="match status" value="1"/>
</dbReference>
<dbReference type="EMBL" id="JBHUCM010000078">
    <property type="protein sequence ID" value="MFD1547585.1"/>
    <property type="molecule type" value="Genomic_DNA"/>
</dbReference>
<reference evidence="4" key="1">
    <citation type="journal article" date="2019" name="Int. J. Syst. Evol. Microbiol.">
        <title>The Global Catalogue of Microorganisms (GCM) 10K type strain sequencing project: providing services to taxonomists for standard genome sequencing and annotation.</title>
        <authorList>
            <consortium name="The Broad Institute Genomics Platform"/>
            <consortium name="The Broad Institute Genome Sequencing Center for Infectious Disease"/>
            <person name="Wu L."/>
            <person name="Ma J."/>
        </authorList>
    </citation>
    <scope>NUCLEOTIDE SEQUENCE [LARGE SCALE GENOMIC DNA]</scope>
    <source>
        <strain evidence="4">CGMCC 1.15399</strain>
    </source>
</reference>
<evidence type="ECO:0000313" key="4">
    <source>
        <dbReference type="Proteomes" id="UP001597097"/>
    </source>
</evidence>
<dbReference type="InterPro" id="IPR037359">
    <property type="entry name" value="NST/OST"/>
</dbReference>
<evidence type="ECO:0000256" key="1">
    <source>
        <dbReference type="ARBA" id="ARBA00022679"/>
    </source>
</evidence>
<gene>
    <name evidence="3" type="ORF">ACFSJ0_61885</name>
</gene>
<dbReference type="InterPro" id="IPR027417">
    <property type="entry name" value="P-loop_NTPase"/>
</dbReference>
<protein>
    <submittedName>
        <fullName evidence="3">Sulfotransferase family protein</fullName>
        <ecNumber evidence="3">2.8.2.-</ecNumber>
    </submittedName>
</protein>
<dbReference type="GO" id="GO:0016740">
    <property type="term" value="F:transferase activity"/>
    <property type="evidence" value="ECO:0007669"/>
    <property type="project" value="UniProtKB-KW"/>
</dbReference>
<organism evidence="3 4">
    <name type="scientific">Nonomuraea guangzhouensis</name>
    <dbReference type="NCBI Taxonomy" id="1291555"/>
    <lineage>
        <taxon>Bacteria</taxon>
        <taxon>Bacillati</taxon>
        <taxon>Actinomycetota</taxon>
        <taxon>Actinomycetes</taxon>
        <taxon>Streptosporangiales</taxon>
        <taxon>Streptosporangiaceae</taxon>
        <taxon>Nonomuraea</taxon>
    </lineage>
</organism>
<evidence type="ECO:0000256" key="2">
    <source>
        <dbReference type="SAM" id="MobiDB-lite"/>
    </source>
</evidence>
<name>A0ABW4GYJ7_9ACTN</name>
<keyword evidence="1 3" id="KW-0808">Transferase</keyword>
<dbReference type="PANTHER" id="PTHR10605:SF56">
    <property type="entry name" value="BIFUNCTIONAL HEPARAN SULFATE N-DEACETYLASE_N-SULFOTRANSFERASE"/>
    <property type="match status" value="1"/>
</dbReference>
<feature type="region of interest" description="Disordered" evidence="2">
    <location>
        <begin position="290"/>
        <end position="341"/>
    </location>
</feature>
<dbReference type="Pfam" id="PF13469">
    <property type="entry name" value="Sulfotransfer_3"/>
    <property type="match status" value="1"/>
</dbReference>
<dbReference type="EC" id="2.8.2.-" evidence="3"/>
<dbReference type="PANTHER" id="PTHR10605">
    <property type="entry name" value="HEPARAN SULFATE SULFOTRANSFERASE"/>
    <property type="match status" value="1"/>
</dbReference>
<evidence type="ECO:0000313" key="3">
    <source>
        <dbReference type="EMBL" id="MFD1547585.1"/>
    </source>
</evidence>
<comment type="caution">
    <text evidence="3">The sequence shown here is derived from an EMBL/GenBank/DDBJ whole genome shotgun (WGS) entry which is preliminary data.</text>
</comment>
<keyword evidence="4" id="KW-1185">Reference proteome</keyword>
<accession>A0ABW4GYJ7</accession>